<evidence type="ECO:0000313" key="4">
    <source>
        <dbReference type="Proteomes" id="UP001185012"/>
    </source>
</evidence>
<dbReference type="CDD" id="cd00093">
    <property type="entry name" value="HTH_XRE"/>
    <property type="match status" value="1"/>
</dbReference>
<dbReference type="SMART" id="SM00530">
    <property type="entry name" value="HTH_XRE"/>
    <property type="match status" value="1"/>
</dbReference>
<evidence type="ECO:0000256" key="1">
    <source>
        <dbReference type="SAM" id="MobiDB-lite"/>
    </source>
</evidence>
<name>A0ABU1ITD9_9BACL</name>
<dbReference type="EMBL" id="JAVDQG010000007">
    <property type="protein sequence ID" value="MDR6227035.1"/>
    <property type="molecule type" value="Genomic_DNA"/>
</dbReference>
<dbReference type="SUPFAM" id="SSF47413">
    <property type="entry name" value="lambda repressor-like DNA-binding domains"/>
    <property type="match status" value="1"/>
</dbReference>
<dbReference type="Gene3D" id="1.10.260.40">
    <property type="entry name" value="lambda repressor-like DNA-binding domains"/>
    <property type="match status" value="1"/>
</dbReference>
<dbReference type="InterPro" id="IPR010982">
    <property type="entry name" value="Lambda_DNA-bd_dom_sf"/>
</dbReference>
<organism evidence="3 4">
    <name type="scientific">Desmospora profundinema</name>
    <dbReference type="NCBI Taxonomy" id="1571184"/>
    <lineage>
        <taxon>Bacteria</taxon>
        <taxon>Bacillati</taxon>
        <taxon>Bacillota</taxon>
        <taxon>Bacilli</taxon>
        <taxon>Bacillales</taxon>
        <taxon>Thermoactinomycetaceae</taxon>
        <taxon>Desmospora</taxon>
    </lineage>
</organism>
<gene>
    <name evidence="3" type="ORF">JOE21_003047</name>
</gene>
<accession>A0ABU1ITD9</accession>
<reference evidence="3 4" key="1">
    <citation type="submission" date="2023-07" db="EMBL/GenBank/DDBJ databases">
        <title>Genomic Encyclopedia of Type Strains, Phase IV (KMG-IV): sequencing the most valuable type-strain genomes for metagenomic binning, comparative biology and taxonomic classification.</title>
        <authorList>
            <person name="Goeker M."/>
        </authorList>
    </citation>
    <scope>NUCLEOTIDE SEQUENCE [LARGE SCALE GENOMIC DNA]</scope>
    <source>
        <strain evidence="3 4">DSM 45903</strain>
    </source>
</reference>
<proteinExistence type="predicted"/>
<protein>
    <submittedName>
        <fullName evidence="3">Ribosome-binding protein aMBF1 (Putative translation factor)</fullName>
    </submittedName>
</protein>
<comment type="caution">
    <text evidence="3">The sequence shown here is derived from an EMBL/GenBank/DDBJ whole genome shotgun (WGS) entry which is preliminary data.</text>
</comment>
<feature type="domain" description="HTH cro/C1-type" evidence="2">
    <location>
        <begin position="79"/>
        <end position="135"/>
    </location>
</feature>
<feature type="region of interest" description="Disordered" evidence="1">
    <location>
        <begin position="135"/>
        <end position="161"/>
    </location>
</feature>
<sequence length="161" mass="18967">MLHTEQEYKKTLHKMKEFEEHMRQVQQQLQDEGYNTEEVERAVGPLRNLYDDMKWEVDLYERCQKGNFQGIQHDFGKMLIAYRIYRGWSQAELARRLNVSRAQISKDESNEYHGISYVKAQRIMQVLGVQLHSYLDPNGPQEDPSDESPSTFVGHGDFVIN</sequence>
<dbReference type="RefSeq" id="WP_309867758.1">
    <property type="nucleotide sequence ID" value="NZ_JAVDQG010000007.1"/>
</dbReference>
<dbReference type="Proteomes" id="UP001185012">
    <property type="component" value="Unassembled WGS sequence"/>
</dbReference>
<dbReference type="InterPro" id="IPR001387">
    <property type="entry name" value="Cro/C1-type_HTH"/>
</dbReference>
<dbReference type="Pfam" id="PF01381">
    <property type="entry name" value="HTH_3"/>
    <property type="match status" value="1"/>
</dbReference>
<dbReference type="PROSITE" id="PS50943">
    <property type="entry name" value="HTH_CROC1"/>
    <property type="match status" value="1"/>
</dbReference>
<evidence type="ECO:0000259" key="2">
    <source>
        <dbReference type="PROSITE" id="PS50943"/>
    </source>
</evidence>
<evidence type="ECO:0000313" key="3">
    <source>
        <dbReference type="EMBL" id="MDR6227035.1"/>
    </source>
</evidence>
<keyword evidence="4" id="KW-1185">Reference proteome</keyword>